<proteinExistence type="predicted"/>
<dbReference type="Proteomes" id="UP001300096">
    <property type="component" value="Unassembled WGS sequence"/>
</dbReference>
<dbReference type="EMBL" id="JAHWXN010000001">
    <property type="protein sequence ID" value="MCK2037140.1"/>
    <property type="molecule type" value="Genomic_DNA"/>
</dbReference>
<reference evidence="1 2" key="1">
    <citation type="submission" date="2021-06" db="EMBL/GenBank/DDBJ databases">
        <title>Genome-based taxonomic framework of Microbacterium strains isolated from marine environment, the description of four new species and reclassification of four preexisting species.</title>
        <authorList>
            <person name="Lee S.D."/>
            <person name="Kim S.-M."/>
            <person name="Byeon Y.-S."/>
            <person name="Yang H.L."/>
            <person name="Kim I.S."/>
        </authorList>
    </citation>
    <scope>NUCLEOTIDE SEQUENCE [LARGE SCALE GENOMIC DNA]</scope>
    <source>
        <strain evidence="1 2">SSW1-49</strain>
    </source>
</reference>
<dbReference type="PROSITE" id="PS51257">
    <property type="entry name" value="PROKAR_LIPOPROTEIN"/>
    <property type="match status" value="1"/>
</dbReference>
<gene>
    <name evidence="1" type="ORF">KZC51_13485</name>
</gene>
<evidence type="ECO:0008006" key="3">
    <source>
        <dbReference type="Google" id="ProtNLM"/>
    </source>
</evidence>
<comment type="caution">
    <text evidence="1">The sequence shown here is derived from an EMBL/GenBank/DDBJ whole genome shotgun (WGS) entry which is preliminary data.</text>
</comment>
<keyword evidence="2" id="KW-1185">Reference proteome</keyword>
<accession>A0ABT0FGG0</accession>
<organism evidence="1 2">
    <name type="scientific">Microbacterium croceum</name>
    <dbReference type="NCBI Taxonomy" id="2851645"/>
    <lineage>
        <taxon>Bacteria</taxon>
        <taxon>Bacillati</taxon>
        <taxon>Actinomycetota</taxon>
        <taxon>Actinomycetes</taxon>
        <taxon>Micrococcales</taxon>
        <taxon>Microbacteriaceae</taxon>
        <taxon>Microbacterium</taxon>
    </lineage>
</organism>
<evidence type="ECO:0000313" key="2">
    <source>
        <dbReference type="Proteomes" id="UP001300096"/>
    </source>
</evidence>
<sequence length="181" mass="19333">MPRLHPAHRRSLATCCVALSAIGFLGCSPAPEPGPTPTPAFASEEEAFAAAEETYRALTAALNRIDTRDPGTFEPLYALSSGDFEEADREAYSKMHAEGYVIAGETVIISFEGRTFDSTHLTVVADVCLDVSQVTVVDAQGISQVSPDRPARYALLVTFVSEGDRMLTDSAEVNEDGECAS</sequence>
<dbReference type="RefSeq" id="WP_247630460.1">
    <property type="nucleotide sequence ID" value="NZ_JAHWXN010000001.1"/>
</dbReference>
<name>A0ABT0FGG0_9MICO</name>
<protein>
    <recommendedName>
        <fullName evidence="3">Lipoprotein</fullName>
    </recommendedName>
</protein>
<evidence type="ECO:0000313" key="1">
    <source>
        <dbReference type="EMBL" id="MCK2037140.1"/>
    </source>
</evidence>